<reference evidence="2 3" key="1">
    <citation type="submission" date="2018-03" db="EMBL/GenBank/DDBJ databases">
        <title>Draft genome sequence of Rohu Carp (Labeo rohita).</title>
        <authorList>
            <person name="Das P."/>
            <person name="Kushwaha B."/>
            <person name="Joshi C.G."/>
            <person name="Kumar D."/>
            <person name="Nagpure N.S."/>
            <person name="Sahoo L."/>
            <person name="Das S.P."/>
            <person name="Bit A."/>
            <person name="Patnaik S."/>
            <person name="Meher P.K."/>
            <person name="Jayasankar P."/>
            <person name="Koringa P.G."/>
            <person name="Patel N.V."/>
            <person name="Hinsu A.T."/>
            <person name="Kumar R."/>
            <person name="Pandey M."/>
            <person name="Agarwal S."/>
            <person name="Srivastava S."/>
            <person name="Singh M."/>
            <person name="Iquebal M.A."/>
            <person name="Jaiswal S."/>
            <person name="Angadi U.B."/>
            <person name="Kumar N."/>
            <person name="Raza M."/>
            <person name="Shah T.M."/>
            <person name="Rai A."/>
            <person name="Jena J.K."/>
        </authorList>
    </citation>
    <scope>NUCLEOTIDE SEQUENCE [LARGE SCALE GENOMIC DNA]</scope>
    <source>
        <strain evidence="2">DASCIFA01</strain>
        <tissue evidence="2">Testis</tissue>
    </source>
</reference>
<dbReference type="Proteomes" id="UP000290572">
    <property type="component" value="Unassembled WGS sequence"/>
</dbReference>
<sequence length="73" mass="8405">MGLRNDQSSRYQLESDAGREITAGSVRISNWWQRDPARMECLHGTRPEQARSEQLPGEYHDFRGTSSLKKAVR</sequence>
<feature type="region of interest" description="Disordered" evidence="1">
    <location>
        <begin position="45"/>
        <end position="73"/>
    </location>
</feature>
<feature type="compositionally biased region" description="Polar residues" evidence="1">
    <location>
        <begin position="64"/>
        <end position="73"/>
    </location>
</feature>
<protein>
    <submittedName>
        <fullName evidence="2">Uncharacterized protein</fullName>
    </submittedName>
</protein>
<dbReference type="EMBL" id="QBIY01013447">
    <property type="protein sequence ID" value="RXN04397.1"/>
    <property type="molecule type" value="Genomic_DNA"/>
</dbReference>
<organism evidence="2 3">
    <name type="scientific">Labeo rohita</name>
    <name type="common">Indian major carp</name>
    <name type="synonym">Cyprinus rohita</name>
    <dbReference type="NCBI Taxonomy" id="84645"/>
    <lineage>
        <taxon>Eukaryota</taxon>
        <taxon>Metazoa</taxon>
        <taxon>Chordata</taxon>
        <taxon>Craniata</taxon>
        <taxon>Vertebrata</taxon>
        <taxon>Euteleostomi</taxon>
        <taxon>Actinopterygii</taxon>
        <taxon>Neopterygii</taxon>
        <taxon>Teleostei</taxon>
        <taxon>Ostariophysi</taxon>
        <taxon>Cypriniformes</taxon>
        <taxon>Cyprinidae</taxon>
        <taxon>Labeoninae</taxon>
        <taxon>Labeonini</taxon>
        <taxon>Labeo</taxon>
    </lineage>
</organism>
<evidence type="ECO:0000256" key="1">
    <source>
        <dbReference type="SAM" id="MobiDB-lite"/>
    </source>
</evidence>
<gene>
    <name evidence="2" type="ORF">ROHU_034032</name>
</gene>
<keyword evidence="3" id="KW-1185">Reference proteome</keyword>
<name>A0A498LF79_LABRO</name>
<evidence type="ECO:0000313" key="3">
    <source>
        <dbReference type="Proteomes" id="UP000290572"/>
    </source>
</evidence>
<proteinExistence type="predicted"/>
<accession>A0A498LF79</accession>
<evidence type="ECO:0000313" key="2">
    <source>
        <dbReference type="EMBL" id="RXN04397.1"/>
    </source>
</evidence>
<comment type="caution">
    <text evidence="2">The sequence shown here is derived from an EMBL/GenBank/DDBJ whole genome shotgun (WGS) entry which is preliminary data.</text>
</comment>
<dbReference type="AlphaFoldDB" id="A0A498LF79"/>